<gene>
    <name evidence="1" type="ORF">AWC38_SpisGene15417</name>
</gene>
<proteinExistence type="predicted"/>
<dbReference type="EMBL" id="LSMT01000328">
    <property type="protein sequence ID" value="PFX20149.1"/>
    <property type="molecule type" value="Genomic_DNA"/>
</dbReference>
<comment type="caution">
    <text evidence="1">The sequence shown here is derived from an EMBL/GenBank/DDBJ whole genome shotgun (WGS) entry which is preliminary data.</text>
</comment>
<name>A0A2B4RTK5_STYPI</name>
<reference evidence="2" key="1">
    <citation type="journal article" date="2017" name="bioRxiv">
        <title>Comparative analysis of the genomes of Stylophora pistillata and Acropora digitifera provides evidence for extensive differences between species of corals.</title>
        <authorList>
            <person name="Voolstra C.R."/>
            <person name="Li Y."/>
            <person name="Liew Y.J."/>
            <person name="Baumgarten S."/>
            <person name="Zoccola D."/>
            <person name="Flot J.-F."/>
            <person name="Tambutte S."/>
            <person name="Allemand D."/>
            <person name="Aranda M."/>
        </authorList>
    </citation>
    <scope>NUCLEOTIDE SEQUENCE [LARGE SCALE GENOMIC DNA]</scope>
</reference>
<dbReference type="Proteomes" id="UP000225706">
    <property type="component" value="Unassembled WGS sequence"/>
</dbReference>
<protein>
    <submittedName>
        <fullName evidence="1">Uncharacterized protein</fullName>
    </submittedName>
</protein>
<dbReference type="OrthoDB" id="5962029at2759"/>
<keyword evidence="2" id="KW-1185">Reference proteome</keyword>
<sequence>MSCPWVSNRDKKTSEKTMKYAPLRWELKQRYPGYEINQCNIILDVLGVWSKNLDVTLQKLVGSKAKDVLKKMQKLCLSGTADIARAFKVDAVRWPRASISLDTTQKVLFYELLYDEGFIDEIPPWYSPDKPKPVYESENVKAYWDVPIYADQQEVRCNRVDARIVNHMCKRVVTLEMSCPWVNNRTRKDEEKILKYGPLRWELRQQFPGHEVKQYNIIMDALGGWSRELDVMTRELVGGRSTDVLRKMQRVVLSGTLNNARTFKVAV</sequence>
<organism evidence="1 2">
    <name type="scientific">Stylophora pistillata</name>
    <name type="common">Smooth cauliflower coral</name>
    <dbReference type="NCBI Taxonomy" id="50429"/>
    <lineage>
        <taxon>Eukaryota</taxon>
        <taxon>Metazoa</taxon>
        <taxon>Cnidaria</taxon>
        <taxon>Anthozoa</taxon>
        <taxon>Hexacorallia</taxon>
        <taxon>Scleractinia</taxon>
        <taxon>Astrocoeniina</taxon>
        <taxon>Pocilloporidae</taxon>
        <taxon>Stylophora</taxon>
    </lineage>
</organism>
<evidence type="ECO:0000313" key="1">
    <source>
        <dbReference type="EMBL" id="PFX20149.1"/>
    </source>
</evidence>
<accession>A0A2B4RTK5</accession>
<dbReference type="AlphaFoldDB" id="A0A2B4RTK5"/>
<evidence type="ECO:0000313" key="2">
    <source>
        <dbReference type="Proteomes" id="UP000225706"/>
    </source>
</evidence>